<dbReference type="Pfam" id="PF05157">
    <property type="entry name" value="MshEN"/>
    <property type="match status" value="2"/>
</dbReference>
<organism evidence="5 6">
    <name type="scientific">Deinococcus soli</name>
    <name type="common">ex Cha et al. 2016</name>
    <dbReference type="NCBI Taxonomy" id="1309411"/>
    <lineage>
        <taxon>Bacteria</taxon>
        <taxon>Thermotogati</taxon>
        <taxon>Deinococcota</taxon>
        <taxon>Deinococci</taxon>
        <taxon>Deinococcales</taxon>
        <taxon>Deinococcaceae</taxon>
        <taxon>Deinococcus</taxon>
    </lineage>
</organism>
<dbReference type="FunFam" id="3.40.50.300:FF:000398">
    <property type="entry name" value="Type IV pilus assembly ATPase PilB"/>
    <property type="match status" value="1"/>
</dbReference>
<reference evidence="5" key="1">
    <citation type="submission" date="2023-07" db="EMBL/GenBank/DDBJ databases">
        <title>Sorghum-associated microbial communities from plants grown in Nebraska, USA.</title>
        <authorList>
            <person name="Schachtman D."/>
        </authorList>
    </citation>
    <scope>NUCLEOTIDE SEQUENCE</scope>
    <source>
        <strain evidence="5">BE330</strain>
    </source>
</reference>
<evidence type="ECO:0000256" key="3">
    <source>
        <dbReference type="ARBA" id="ARBA00022840"/>
    </source>
</evidence>
<dbReference type="PANTHER" id="PTHR30258">
    <property type="entry name" value="TYPE II SECRETION SYSTEM PROTEIN GSPE-RELATED"/>
    <property type="match status" value="1"/>
</dbReference>
<dbReference type="SUPFAM" id="SSF52540">
    <property type="entry name" value="P-loop containing nucleoside triphosphate hydrolases"/>
    <property type="match status" value="1"/>
</dbReference>
<accession>A0AAE3XC12</accession>
<dbReference type="InterPro" id="IPR037257">
    <property type="entry name" value="T2SS_E_N_sf"/>
</dbReference>
<dbReference type="AlphaFoldDB" id="A0AAE3XC12"/>
<dbReference type="Gene3D" id="3.40.50.300">
    <property type="entry name" value="P-loop containing nucleotide triphosphate hydrolases"/>
    <property type="match status" value="1"/>
</dbReference>
<evidence type="ECO:0000313" key="6">
    <source>
        <dbReference type="Proteomes" id="UP001185331"/>
    </source>
</evidence>
<proteinExistence type="inferred from homology"/>
<dbReference type="Gene3D" id="3.30.300.160">
    <property type="entry name" value="Type II secretion system, protein E, N-terminal domain"/>
    <property type="match status" value="2"/>
</dbReference>
<dbReference type="GO" id="GO:0005886">
    <property type="term" value="C:plasma membrane"/>
    <property type="evidence" value="ECO:0007669"/>
    <property type="project" value="TreeGrafter"/>
</dbReference>
<evidence type="ECO:0000313" key="5">
    <source>
        <dbReference type="EMBL" id="MDR6219045.1"/>
    </source>
</evidence>
<comment type="caution">
    <text evidence="5">The sequence shown here is derived from an EMBL/GenBank/DDBJ whole genome shotgun (WGS) entry which is preliminary data.</text>
</comment>
<dbReference type="PANTHER" id="PTHR30258:SF1">
    <property type="entry name" value="PROTEIN TRANSPORT PROTEIN HOFB HOMOLOG"/>
    <property type="match status" value="1"/>
</dbReference>
<dbReference type="RefSeq" id="WP_309854108.1">
    <property type="nucleotide sequence ID" value="NZ_JAVDQJ010000004.1"/>
</dbReference>
<sequence>MTMSIADRRLSAALTEQGLLTDAQIKVVAEQCASSGVRLADALIDGGHVSEVALMAAVTRAGVPTAALTSPPTAEALACLTAADARSLGAVPLRIQGGELHAAFFQPLDSGALGAAEDLSGLVVRAYQAPREALRQALEQFYPVAKSKGGRARGLGDLLVELGVDAQDVQEALAKQNSGGGRMEDTLMQSGKVTAEMVARSMAMQLNVEYIDPSQTPPDTSVALIVPEATARRYMAVPIRMEGQSLVVAMKDPRNVFALDDLRIVVGRNVIPAVMSEKEILRLLERYHGASDMAALNKELAATAKAKEQNRDADEMFDDNAVVRVVDSIIREAALQEASDIHIEPTALTLKVRLRIDGTLRDYQEFPMNVAHSVLARIKILGNLDIAEKRVPQDGRVRFRRGAIDLDLRLSTLPTVYGEKAVMRLLQKASNIPEVENLGLSEHNFQRFIDTIEKPYGILLITGPTGSGKSFTTFSILKRISTPDSNTTTIEDPVEYEIPGINQTQVNTAAGLTFARALRAFLRQDPDIIMVGEIRDAETAQIATEAALTGHLVIATLHTNDAPGAVLRLEEMGVERFNIGAALIGVLGQRLVRRICKDCRVEVAADPEILRKLGLDERDLGGQQLYKGSGCARCNQTGYRGRAGVHELMVVDEPVRRAIGSGKDVNQLRDVARRESAMRTLREDGLAKVLAGITTLDEILANTNA</sequence>
<dbReference type="CDD" id="cd01129">
    <property type="entry name" value="PulE-GspE-like"/>
    <property type="match status" value="1"/>
</dbReference>
<dbReference type="SUPFAM" id="SSF160246">
    <property type="entry name" value="EspE N-terminal domain-like"/>
    <property type="match status" value="2"/>
</dbReference>
<dbReference type="InterPro" id="IPR027417">
    <property type="entry name" value="P-loop_NTPase"/>
</dbReference>
<protein>
    <submittedName>
        <fullName evidence="5">Type IV pilus assembly protein PilB</fullName>
    </submittedName>
</protein>
<dbReference type="Proteomes" id="UP001185331">
    <property type="component" value="Unassembled WGS sequence"/>
</dbReference>
<dbReference type="InterPro" id="IPR007831">
    <property type="entry name" value="T2SS_GspE_N"/>
</dbReference>
<dbReference type="Gene3D" id="3.30.450.90">
    <property type="match status" value="1"/>
</dbReference>
<gene>
    <name evidence="5" type="ORF">J2Y00_002642</name>
</gene>
<dbReference type="InterPro" id="IPR001482">
    <property type="entry name" value="T2SS/T4SS_dom"/>
</dbReference>
<evidence type="ECO:0000259" key="4">
    <source>
        <dbReference type="PROSITE" id="PS00662"/>
    </source>
</evidence>
<dbReference type="GO" id="GO:0005524">
    <property type="term" value="F:ATP binding"/>
    <property type="evidence" value="ECO:0007669"/>
    <property type="project" value="UniProtKB-KW"/>
</dbReference>
<evidence type="ECO:0000256" key="2">
    <source>
        <dbReference type="ARBA" id="ARBA00022741"/>
    </source>
</evidence>
<dbReference type="PROSITE" id="PS00662">
    <property type="entry name" value="T2SP_E"/>
    <property type="match status" value="1"/>
</dbReference>
<comment type="similarity">
    <text evidence="1">Belongs to the GSP E family.</text>
</comment>
<dbReference type="GO" id="GO:0016887">
    <property type="term" value="F:ATP hydrolysis activity"/>
    <property type="evidence" value="ECO:0007669"/>
    <property type="project" value="TreeGrafter"/>
</dbReference>
<dbReference type="EMBL" id="JAVDQK010000005">
    <property type="protein sequence ID" value="MDR6219045.1"/>
    <property type="molecule type" value="Genomic_DNA"/>
</dbReference>
<name>A0AAE3XC12_9DEIO</name>
<dbReference type="FunFam" id="3.30.300.160:FF:000002">
    <property type="entry name" value="Type II secretion system protein E"/>
    <property type="match status" value="1"/>
</dbReference>
<evidence type="ECO:0000256" key="1">
    <source>
        <dbReference type="ARBA" id="ARBA00006611"/>
    </source>
</evidence>
<keyword evidence="2" id="KW-0547">Nucleotide-binding</keyword>
<keyword evidence="3" id="KW-0067">ATP-binding</keyword>
<feature type="domain" description="Bacterial type II secretion system protein E" evidence="4">
    <location>
        <begin position="522"/>
        <end position="536"/>
    </location>
</feature>
<dbReference type="Pfam" id="PF00437">
    <property type="entry name" value="T2SSE"/>
    <property type="match status" value="1"/>
</dbReference>